<name>A0A655AVI1_MYCTX</name>
<evidence type="ECO:0000256" key="1">
    <source>
        <dbReference type="SAM" id="MobiDB-lite"/>
    </source>
</evidence>
<organism evidence="2 3">
    <name type="scientific">Mycobacterium tuberculosis</name>
    <dbReference type="NCBI Taxonomy" id="1773"/>
    <lineage>
        <taxon>Bacteria</taxon>
        <taxon>Bacillati</taxon>
        <taxon>Actinomycetota</taxon>
        <taxon>Actinomycetes</taxon>
        <taxon>Mycobacteriales</taxon>
        <taxon>Mycobacteriaceae</taxon>
        <taxon>Mycobacterium</taxon>
        <taxon>Mycobacterium tuberculosis complex</taxon>
    </lineage>
</organism>
<feature type="region of interest" description="Disordered" evidence="1">
    <location>
        <begin position="43"/>
        <end position="64"/>
    </location>
</feature>
<accession>A0A655AVI1</accession>
<evidence type="ECO:0000313" key="3">
    <source>
        <dbReference type="Proteomes" id="UP000050164"/>
    </source>
</evidence>
<dbReference type="EMBL" id="CNFT01002072">
    <property type="protein sequence ID" value="CKT92720.1"/>
    <property type="molecule type" value="Genomic_DNA"/>
</dbReference>
<dbReference type="Proteomes" id="UP000050164">
    <property type="component" value="Unassembled WGS sequence"/>
</dbReference>
<dbReference type="AlphaFoldDB" id="A0A655AVI1"/>
<sequence length="148" mass="15787">MLGGHGQSAAGLVVRDGVGRAAQGADHPHVAVARVVQSQLETQPEPVAHRQRHFQPARRGNDHVDPVGKAHVDQFGYPGQQRITGVELIGVIAAEAIEIVDDQEHLTEPVVGGRAISTPVTEYFPLLPGQQQLLELAEGAADAFGFQR</sequence>
<protein>
    <submittedName>
        <fullName evidence="2">Uncharacterized protein</fullName>
    </submittedName>
</protein>
<evidence type="ECO:0000313" key="2">
    <source>
        <dbReference type="EMBL" id="CKT92720.1"/>
    </source>
</evidence>
<reference evidence="2 3" key="1">
    <citation type="submission" date="2015-03" db="EMBL/GenBank/DDBJ databases">
        <authorList>
            <consortium name="Pathogen Informatics"/>
        </authorList>
    </citation>
    <scope>NUCLEOTIDE SEQUENCE [LARGE SCALE GENOMIC DNA]</scope>
    <source>
        <strain evidence="2 3">Bir 185</strain>
    </source>
</reference>
<proteinExistence type="predicted"/>
<gene>
    <name evidence="2" type="ORF">ERS027659_04937</name>
</gene>